<gene>
    <name evidence="2" type="ORF">AMTR_s00110p00131070</name>
</gene>
<organism evidence="2 3">
    <name type="scientific">Amborella trichopoda</name>
    <dbReference type="NCBI Taxonomy" id="13333"/>
    <lineage>
        <taxon>Eukaryota</taxon>
        <taxon>Viridiplantae</taxon>
        <taxon>Streptophyta</taxon>
        <taxon>Embryophyta</taxon>
        <taxon>Tracheophyta</taxon>
        <taxon>Spermatophyta</taxon>
        <taxon>Magnoliopsida</taxon>
        <taxon>Amborellales</taxon>
        <taxon>Amborellaceae</taxon>
        <taxon>Amborella</taxon>
    </lineage>
</organism>
<dbReference type="PANTHER" id="PTHR45495">
    <property type="entry name" value="DNAJ PROTEIN JJJ1 HOMOLOG"/>
    <property type="match status" value="1"/>
</dbReference>
<dbReference type="InterPro" id="IPR044648">
    <property type="entry name" value="JJJ1_plant"/>
</dbReference>
<dbReference type="Pfam" id="PF21884">
    <property type="entry name" value="ZUO1-like_ZHD"/>
    <property type="match status" value="1"/>
</dbReference>
<reference evidence="3" key="1">
    <citation type="journal article" date="2013" name="Science">
        <title>The Amborella genome and the evolution of flowering plants.</title>
        <authorList>
            <consortium name="Amborella Genome Project"/>
        </authorList>
    </citation>
    <scope>NUCLEOTIDE SEQUENCE [LARGE SCALE GENOMIC DNA]</scope>
</reference>
<sequence>MHKSDGMLVGKPAPLLGNLQLQSSYSRVSNFYHYWTRFATVMDFSWVDQHGVSEGDNRKKTRNHYNETVRCVTEFVGIRDERMERQKLQAEKWVRKRQKKCSERKRKIERGLREQDLYSGQES</sequence>
<dbReference type="PANTHER" id="PTHR45495:SF1">
    <property type="entry name" value="DNAJ PROTEIN JJJ1 HOMOLOG"/>
    <property type="match status" value="1"/>
</dbReference>
<protein>
    <recommendedName>
        <fullName evidence="1">Zuotin-like zuotin homology domain-containing protein</fullName>
    </recommendedName>
</protein>
<evidence type="ECO:0000259" key="1">
    <source>
        <dbReference type="Pfam" id="PF21884"/>
    </source>
</evidence>
<evidence type="ECO:0000313" key="3">
    <source>
        <dbReference type="Proteomes" id="UP000017836"/>
    </source>
</evidence>
<dbReference type="InterPro" id="IPR054076">
    <property type="entry name" value="ZUO1-like_ZHD"/>
</dbReference>
<dbReference type="Gramene" id="ERM99980">
    <property type="protein sequence ID" value="ERM99980"/>
    <property type="gene ID" value="AMTR_s00110p00131070"/>
</dbReference>
<dbReference type="STRING" id="13333.W1NXH2"/>
<dbReference type="HOGENOM" id="CLU_2018319_0_0_1"/>
<feature type="domain" description="Zuotin-like zuotin homology" evidence="1">
    <location>
        <begin position="11"/>
        <end position="64"/>
    </location>
</feature>
<dbReference type="Proteomes" id="UP000017836">
    <property type="component" value="Unassembled WGS sequence"/>
</dbReference>
<dbReference type="EMBL" id="KI394965">
    <property type="protein sequence ID" value="ERM99980.1"/>
    <property type="molecule type" value="Genomic_DNA"/>
</dbReference>
<dbReference type="AlphaFoldDB" id="W1NXH2"/>
<evidence type="ECO:0000313" key="2">
    <source>
        <dbReference type="EMBL" id="ERM99980.1"/>
    </source>
</evidence>
<dbReference type="eggNOG" id="KOG0717">
    <property type="taxonomic scope" value="Eukaryota"/>
</dbReference>
<accession>W1NXH2</accession>
<keyword evidence="3" id="KW-1185">Reference proteome</keyword>
<name>W1NXH2_AMBTC</name>
<proteinExistence type="predicted"/>